<reference evidence="1" key="2">
    <citation type="submission" date="2019-06" db="EMBL/GenBank/DDBJ databases">
        <authorList>
            <consortium name="DOE Joint Genome Institute"/>
            <person name="Ahrendt S.R."/>
            <person name="Cantor M.N."/>
            <person name="Hua S.X."/>
        </authorList>
    </citation>
    <scope>NUCLEOTIDE SEQUENCE</scope>
    <source>
        <strain evidence="1">NL-1724</strain>
    </source>
</reference>
<keyword evidence="3" id="KW-1185">Reference proteome</keyword>
<gene>
    <name evidence="2" type="ORF">BD626DRAFT_573869</name>
    <name evidence="1" type="ORF">BD626DRAFT_574322</name>
</gene>
<reference evidence="1 3" key="1">
    <citation type="journal article" date="2019" name="New Phytol.">
        <title>Comparative genomics reveals unique wood-decay strategies and fruiting body development in the Schizophyllaceae.</title>
        <authorList>
            <person name="Almasi E."/>
            <person name="Sahu N."/>
            <person name="Krizsan K."/>
            <person name="Balint B."/>
            <person name="Kovacs G.M."/>
            <person name="Kiss B."/>
            <person name="Cseklye J."/>
            <person name="Drula E."/>
            <person name="Henrissat B."/>
            <person name="Nagy I."/>
            <person name="Chovatia M."/>
            <person name="Adam C."/>
            <person name="LaButti K."/>
            <person name="Lipzen A."/>
            <person name="Riley R."/>
            <person name="Grigoriev I.V."/>
            <person name="Nagy L.G."/>
        </authorList>
    </citation>
    <scope>NUCLEOTIDE SEQUENCE [LARGE SCALE GENOMIC DNA]</scope>
    <source>
        <strain evidence="1 3">NL-1724</strain>
    </source>
</reference>
<evidence type="ECO:0000313" key="3">
    <source>
        <dbReference type="Proteomes" id="UP000320762"/>
    </source>
</evidence>
<sequence>MCHVCDSSECGRRKVLTQVLEMGMTYAELWEQYEAEKKALCERYLERGHLAVRMKNLAELCPEVFASGEGDDEEAEELEEEAEVEGMLLVPDIEECT</sequence>
<comment type="caution">
    <text evidence="1">The sequence shown here is derived from an EMBL/GenBank/DDBJ whole genome shotgun (WGS) entry which is preliminary data.</text>
</comment>
<proteinExistence type="predicted"/>
<accession>A0A550BYZ9</accession>
<dbReference type="EMBL" id="VDMD01000039">
    <property type="protein sequence ID" value="TRM58050.1"/>
    <property type="molecule type" value="Genomic_DNA"/>
</dbReference>
<evidence type="ECO:0000313" key="2">
    <source>
        <dbReference type="EMBL" id="TRM58050.1"/>
    </source>
</evidence>
<name>A0A550BYZ9_9AGAR</name>
<organism evidence="1 3">
    <name type="scientific">Schizophyllum amplum</name>
    <dbReference type="NCBI Taxonomy" id="97359"/>
    <lineage>
        <taxon>Eukaryota</taxon>
        <taxon>Fungi</taxon>
        <taxon>Dikarya</taxon>
        <taxon>Basidiomycota</taxon>
        <taxon>Agaricomycotina</taxon>
        <taxon>Agaricomycetes</taxon>
        <taxon>Agaricomycetidae</taxon>
        <taxon>Agaricales</taxon>
        <taxon>Schizophyllaceae</taxon>
        <taxon>Schizophyllum</taxon>
    </lineage>
</organism>
<protein>
    <submittedName>
        <fullName evidence="1">Uncharacterized protein</fullName>
    </submittedName>
</protein>
<dbReference type="AlphaFoldDB" id="A0A550BYZ9"/>
<evidence type="ECO:0000313" key="1">
    <source>
        <dbReference type="EMBL" id="TRM57696.1"/>
    </source>
</evidence>
<dbReference type="EMBL" id="VDMD01000044">
    <property type="protein sequence ID" value="TRM57696.1"/>
    <property type="molecule type" value="Genomic_DNA"/>
</dbReference>
<dbReference type="Proteomes" id="UP000320762">
    <property type="component" value="Unassembled WGS sequence"/>
</dbReference>